<dbReference type="EMBL" id="BAABRI010000001">
    <property type="protein sequence ID" value="GAA5480855.1"/>
    <property type="molecule type" value="Genomic_DNA"/>
</dbReference>
<evidence type="ECO:0000313" key="4">
    <source>
        <dbReference type="Proteomes" id="UP001476282"/>
    </source>
</evidence>
<dbReference type="InterPro" id="IPR006311">
    <property type="entry name" value="TAT_signal"/>
</dbReference>
<name>A0ABP9UGR5_9BACT</name>
<organism evidence="3 4">
    <name type="scientific">Haloferula sargassicola</name>
    <dbReference type="NCBI Taxonomy" id="490096"/>
    <lineage>
        <taxon>Bacteria</taxon>
        <taxon>Pseudomonadati</taxon>
        <taxon>Verrucomicrobiota</taxon>
        <taxon>Verrucomicrobiia</taxon>
        <taxon>Verrucomicrobiales</taxon>
        <taxon>Verrucomicrobiaceae</taxon>
        <taxon>Haloferula</taxon>
    </lineage>
</organism>
<dbReference type="Gene3D" id="3.30.70.20">
    <property type="match status" value="2"/>
</dbReference>
<keyword evidence="4" id="KW-1185">Reference proteome</keyword>
<dbReference type="Gene3D" id="2.40.40.20">
    <property type="match status" value="1"/>
</dbReference>
<dbReference type="CDD" id="cd10551">
    <property type="entry name" value="PsrB"/>
    <property type="match status" value="1"/>
</dbReference>
<dbReference type="NCBIfam" id="TIGR04519">
    <property type="entry name" value="MoCo_extend_TAT"/>
    <property type="match status" value="1"/>
</dbReference>
<dbReference type="Gene3D" id="3.40.50.740">
    <property type="match status" value="1"/>
</dbReference>
<dbReference type="Proteomes" id="UP001476282">
    <property type="component" value="Unassembled WGS sequence"/>
</dbReference>
<protein>
    <recommendedName>
        <fullName evidence="2">4Fe-4S ferredoxin-type domain-containing protein</fullName>
    </recommendedName>
</protein>
<accession>A0ABP9UGR5</accession>
<dbReference type="InterPro" id="IPR009010">
    <property type="entry name" value="Asp_de-COase-like_dom_sf"/>
</dbReference>
<dbReference type="SUPFAM" id="SSF50692">
    <property type="entry name" value="ADC-like"/>
    <property type="match status" value="1"/>
</dbReference>
<evidence type="ECO:0000256" key="1">
    <source>
        <dbReference type="SAM" id="MobiDB-lite"/>
    </source>
</evidence>
<dbReference type="PANTHER" id="PTHR42783:SF3">
    <property type="entry name" value="GLUTAMATE SYNTHASE [NADPH] SMALL CHAIN-RELATED"/>
    <property type="match status" value="1"/>
</dbReference>
<dbReference type="SUPFAM" id="SSF54862">
    <property type="entry name" value="4Fe-4S ferredoxins"/>
    <property type="match status" value="1"/>
</dbReference>
<dbReference type="PROSITE" id="PS51379">
    <property type="entry name" value="4FE4S_FER_2"/>
    <property type="match status" value="1"/>
</dbReference>
<dbReference type="Pfam" id="PF12838">
    <property type="entry name" value="Fer4_7"/>
    <property type="match status" value="1"/>
</dbReference>
<comment type="caution">
    <text evidence="3">The sequence shown here is derived from an EMBL/GenBank/DDBJ whole genome shotgun (WGS) entry which is preliminary data.</text>
</comment>
<proteinExistence type="predicted"/>
<dbReference type="InterPro" id="IPR017896">
    <property type="entry name" value="4Fe4S_Fe-S-bd"/>
</dbReference>
<evidence type="ECO:0000259" key="2">
    <source>
        <dbReference type="PROSITE" id="PS51379"/>
    </source>
</evidence>
<dbReference type="PANTHER" id="PTHR42783">
    <property type="entry name" value="GLUTAMATE SYNTHASE [NADPH] SMALL CHAIN"/>
    <property type="match status" value="1"/>
</dbReference>
<dbReference type="RefSeq" id="WP_353565013.1">
    <property type="nucleotide sequence ID" value="NZ_BAABRI010000001.1"/>
</dbReference>
<sequence length="912" mass="101052">MSSLPPPPIDLPERYLARLSGKHGPALWRTLDELFHSPGFRDEFPSGAADWPSDTSRRSFLKLAAASLSLAGLTGCQPHKRRDIAPYVRAPEEALPGVPSYYASSISFRGYGRGIVVRSNDGRPTKIEGNPDHPSSLGATDAVTQAAILALYDPDRCTAPLHGNRPTTWSAFAAAWRNEIKKHPQGEGIHLVLAPTTSPTTIRQLDQIREKLPRATIHFHDPYPRLPRYLDDFSQPDVIVSIGQDFLTDHPDALRHTREFTSRRAPENPNRLHVVESCPSVTGSMADHHWPVAPSRLADFLAHPPQPLAEALNAPAALILGAPGGRARTVLPPIRSDELAPPPPSWIDALHAGEPESLVFLGINPIHEVPGLSAQTLQTVPFTAAWSLHPDETATACQWQLPATHFLEHWSDLRAWDGTASIVQPLIEPFYQGRSLHQLLALFAGDADWETNGPNRVQQTWNLDEPAWRSALRSGIIPNTALRPTDTTVSPPEIPARSDGLDLILAPDPYLGFGEHANNPWLRELPRPLTTLTWTNAFLLSPALAKKHELESGDLIRVRIHETSAEGPVLIQPGHADDCLTAHLGYGRKLGGALVADSGFDVTGFLATSRRGATIEKLGRRIELPVTQRHQTMHGRPLVLAATYDEFRSKPEFIAHEAEKPERDETLYPLKEPDRYEWGMSIDLNTCIGCNACVTACQAENNIPTVGRDQVIKGREMHWIRLDRYYAGDPAHPSFLHQPVPCMHCEHAPCEVVCPVAATAHSHDGLNQMVYNRCVGTRYCSNNCPYKVRRFNFLDYHPQRTKREPFALAFNPDVTVRSRGVMEKCTYCVQRINRAKQTASIEKRDVRDGEIVTACQQVCPAQAIRFGNVADPNSEVSRSKASPRDYPLLASENTRPRTTYGARLIHHSPDAV</sequence>
<reference evidence="3 4" key="1">
    <citation type="submission" date="2024-02" db="EMBL/GenBank/DDBJ databases">
        <title>Haloferula sargassicola NBRC 104335.</title>
        <authorList>
            <person name="Ichikawa N."/>
            <person name="Katano-Makiyama Y."/>
            <person name="Hidaka K."/>
        </authorList>
    </citation>
    <scope>NUCLEOTIDE SEQUENCE [LARGE SCALE GENOMIC DNA]</scope>
    <source>
        <strain evidence="3 4">NBRC 104335</strain>
    </source>
</reference>
<dbReference type="PROSITE" id="PS51318">
    <property type="entry name" value="TAT"/>
    <property type="match status" value="1"/>
</dbReference>
<feature type="region of interest" description="Disordered" evidence="1">
    <location>
        <begin position="872"/>
        <end position="891"/>
    </location>
</feature>
<gene>
    <name evidence="3" type="ORF">Hsar01_00059</name>
</gene>
<evidence type="ECO:0000313" key="3">
    <source>
        <dbReference type="EMBL" id="GAA5480855.1"/>
    </source>
</evidence>
<dbReference type="Gene3D" id="2.20.25.90">
    <property type="entry name" value="ADC-like domains"/>
    <property type="match status" value="1"/>
</dbReference>
<feature type="domain" description="4Fe-4S ferredoxin-type" evidence="2">
    <location>
        <begin position="678"/>
        <end position="708"/>
    </location>
</feature>
<dbReference type="Gene3D" id="3.30.2070.10">
    <property type="entry name" value="Formate dehydrogenase/DMSO reductase"/>
    <property type="match status" value="1"/>
</dbReference>
<dbReference type="CDD" id="cd02784">
    <property type="entry name" value="MopB_CT_PHLH"/>
    <property type="match status" value="1"/>
</dbReference>
<dbReference type="SUPFAM" id="SSF53706">
    <property type="entry name" value="Formate dehydrogenase/DMSO reductase, domains 1-3"/>
    <property type="match status" value="1"/>
</dbReference>
<dbReference type="InterPro" id="IPR030948">
    <property type="entry name" value="TAT_var_transloc_signal_dom"/>
</dbReference>